<dbReference type="Proteomes" id="UP000244910">
    <property type="component" value="Chromosome"/>
</dbReference>
<dbReference type="EMBL" id="CP020953">
    <property type="protein sequence ID" value="AWI04149.1"/>
    <property type="molecule type" value="Genomic_DNA"/>
</dbReference>
<accession>A0A2U8DN28</accession>
<dbReference type="KEGG" id="cdrk:B9W14_06445"/>
<evidence type="ECO:0000313" key="1">
    <source>
        <dbReference type="EMBL" id="AWI04149.1"/>
    </source>
</evidence>
<protein>
    <submittedName>
        <fullName evidence="1">Uncharacterized protein</fullName>
    </submittedName>
</protein>
<proteinExistence type="predicted"/>
<evidence type="ECO:0000313" key="2">
    <source>
        <dbReference type="Proteomes" id="UP000244910"/>
    </source>
</evidence>
<reference evidence="2" key="1">
    <citation type="submission" date="2017-04" db="EMBL/GenBank/DDBJ databases">
        <authorList>
            <person name="Song Y."/>
            <person name="Cho B.-K."/>
        </authorList>
    </citation>
    <scope>NUCLEOTIDE SEQUENCE [LARGE SCALE GENOMIC DNA]</scope>
    <source>
        <strain evidence="2">SL1</strain>
    </source>
</reference>
<dbReference type="OrthoDB" id="1937631at2"/>
<name>A0A2U8DN28_9CLOT</name>
<dbReference type="AlphaFoldDB" id="A0A2U8DN28"/>
<gene>
    <name evidence="1" type="ORF">B9W14_06445</name>
</gene>
<dbReference type="Gene3D" id="2.60.120.260">
    <property type="entry name" value="Galactose-binding domain-like"/>
    <property type="match status" value="3"/>
</dbReference>
<sequence>MATIGQQLTTPESGWRRYDDSNSNFKYTLLTKLSAGSLYNGGYTGTGPGSNGGTVSFEFYGTKLRIIGCIYTDRSNRIEISIDGVKEYYSQYGSIIYQSLDYEKINLTNTRHSVVITVINPGSFVFDAIDIDSTGYLVTQVGQQLISPEIGWKRYDNMDNRILYTGTWYIDNNSAFYKGSQKYIFDTISKVTFNFYGTKFRIISSIDSSSGSKIQITIDNDIIETFSESNPKEYKQILVYEKTSLENKQHTVTINNTQSNYLRIDAIDIDDSGDLLGTGIQLTAPETGWRRYDNVDSRFLYNGTWVVHSVGESGGSGVWSSDSTAKISFKFYGTKLRIICWKAMGYGICTIKIDGISYTFDISATTTTYQIVVYENLTLSNEIHQVELTPTPGQINFDAIDIDSTGYLVHPTLNQVSNLLGMAVGDCIPCRYTASTSGQVGYFSELGTCTVDEISVTGTATPDGLFYFVKTAKGTLVADRVLQTNISWDVLNSAKFIEGNILPFQPTDYVDTDMFTTVGYTNGYSSYSKVMKNEMNIKSTDNTRSCMQNWQFSDYTTGIVINKFRISDIGDNLNFLISISHMPEKSYNHFNFRKNSISLDSFNGGNPVYTGSIINKEIVIFTNLLTSKIGLSVDGQLVYVNNLATFPIGFWIAYSLLEFSFSTTSTSYQHIKLDYFYTSKTSENYFLKDFPHMIRSLSGGYAFSDANGNKSLTENSKGAWPVTNEWDKYIVNSDLGGKITSGDDNIWHTILLSSWTKDTPLTATFTSKTGTSGSIDSTRRIVRANVNNSVTWSGVGFGISSQIASTGGFRPVLEFIESDSKQTNLWY</sequence>
<dbReference type="RefSeq" id="WP_032077513.1">
    <property type="nucleotide sequence ID" value="NZ_CP020953.1"/>
</dbReference>
<organism evidence="1 2">
    <name type="scientific">Clostridium drakei</name>
    <dbReference type="NCBI Taxonomy" id="332101"/>
    <lineage>
        <taxon>Bacteria</taxon>
        <taxon>Bacillati</taxon>
        <taxon>Bacillota</taxon>
        <taxon>Clostridia</taxon>
        <taxon>Eubacteriales</taxon>
        <taxon>Clostridiaceae</taxon>
        <taxon>Clostridium</taxon>
    </lineage>
</organism>
<keyword evidence="2" id="KW-1185">Reference proteome</keyword>